<feature type="chain" id="PRO_5013001673" evidence="2">
    <location>
        <begin position="22"/>
        <end position="48"/>
    </location>
</feature>
<name>A0A1T4VTC5_9GAMM</name>
<keyword evidence="2" id="KW-0732">Signal</keyword>
<reference evidence="4" key="1">
    <citation type="submission" date="2017-02" db="EMBL/GenBank/DDBJ databases">
        <authorList>
            <person name="Varghese N."/>
            <person name="Submissions S."/>
        </authorList>
    </citation>
    <scope>NUCLEOTIDE SEQUENCE [LARGE SCALE GENOMIC DNA]</scope>
    <source>
        <strain evidence="4">DSM 22720</strain>
    </source>
</reference>
<evidence type="ECO:0000313" key="3">
    <source>
        <dbReference type="EMBL" id="SKA68169.1"/>
    </source>
</evidence>
<feature type="compositionally biased region" description="Basic and acidic residues" evidence="1">
    <location>
        <begin position="38"/>
        <end position="48"/>
    </location>
</feature>
<dbReference type="Proteomes" id="UP000190162">
    <property type="component" value="Unassembled WGS sequence"/>
</dbReference>
<gene>
    <name evidence="3" type="ORF">SAMN02745132_04271</name>
</gene>
<proteinExistence type="predicted"/>
<sequence length="48" mass="5145">MNMVQSLLFAIAILFSGATLSTEVDKKCTEGSEAPECQMKKSDDDSSS</sequence>
<evidence type="ECO:0000256" key="2">
    <source>
        <dbReference type="SAM" id="SignalP"/>
    </source>
</evidence>
<dbReference type="EMBL" id="FUXU01000098">
    <property type="protein sequence ID" value="SKA68169.1"/>
    <property type="molecule type" value="Genomic_DNA"/>
</dbReference>
<feature type="signal peptide" evidence="2">
    <location>
        <begin position="1"/>
        <end position="21"/>
    </location>
</feature>
<dbReference type="AlphaFoldDB" id="A0A1T4VTC5"/>
<feature type="region of interest" description="Disordered" evidence="1">
    <location>
        <begin position="29"/>
        <end position="48"/>
    </location>
</feature>
<organism evidence="3 4">
    <name type="scientific">Enterovibrio nigricans DSM 22720</name>
    <dbReference type="NCBI Taxonomy" id="1121868"/>
    <lineage>
        <taxon>Bacteria</taxon>
        <taxon>Pseudomonadati</taxon>
        <taxon>Pseudomonadota</taxon>
        <taxon>Gammaproteobacteria</taxon>
        <taxon>Vibrionales</taxon>
        <taxon>Vibrionaceae</taxon>
        <taxon>Enterovibrio</taxon>
    </lineage>
</organism>
<evidence type="ECO:0000256" key="1">
    <source>
        <dbReference type="SAM" id="MobiDB-lite"/>
    </source>
</evidence>
<evidence type="ECO:0000313" key="4">
    <source>
        <dbReference type="Proteomes" id="UP000190162"/>
    </source>
</evidence>
<keyword evidence="4" id="KW-1185">Reference proteome</keyword>
<protein>
    <submittedName>
        <fullName evidence="3">Uncharacterized protein</fullName>
    </submittedName>
</protein>
<accession>A0A1T4VTC5</accession>